<proteinExistence type="predicted"/>
<feature type="region of interest" description="Disordered" evidence="1">
    <location>
        <begin position="21"/>
        <end position="74"/>
    </location>
</feature>
<sequence length="74" mass="7489">MKAYVFLVVLAVVVQLCRSAPTPDDQHADAKSTPSVTAADTVDPAADNTPAAVTEVKAAETPAAPTAKTEGQPA</sequence>
<evidence type="ECO:0000313" key="3">
    <source>
        <dbReference type="EMBL" id="VVC99550.1"/>
    </source>
</evidence>
<evidence type="ECO:0000256" key="1">
    <source>
        <dbReference type="SAM" id="MobiDB-lite"/>
    </source>
</evidence>
<dbReference type="EMBL" id="FZQP02004222">
    <property type="protein sequence ID" value="VVC99550.1"/>
    <property type="molecule type" value="Genomic_DNA"/>
</dbReference>
<feature type="signal peptide" evidence="2">
    <location>
        <begin position="1"/>
        <end position="19"/>
    </location>
</feature>
<evidence type="ECO:0000256" key="2">
    <source>
        <dbReference type="SAM" id="SignalP"/>
    </source>
</evidence>
<evidence type="ECO:0008006" key="5">
    <source>
        <dbReference type="Google" id="ProtNLM"/>
    </source>
</evidence>
<keyword evidence="4" id="KW-1185">Reference proteome</keyword>
<protein>
    <recommendedName>
        <fullName evidence="5">Secreted protein</fullName>
    </recommendedName>
</protein>
<accession>A0A5E4QPE8</accession>
<dbReference type="Proteomes" id="UP000324832">
    <property type="component" value="Unassembled WGS sequence"/>
</dbReference>
<evidence type="ECO:0000313" key="4">
    <source>
        <dbReference type="Proteomes" id="UP000324832"/>
    </source>
</evidence>
<feature type="chain" id="PRO_5022762466" description="Secreted protein" evidence="2">
    <location>
        <begin position="20"/>
        <end position="74"/>
    </location>
</feature>
<keyword evidence="2" id="KW-0732">Signal</keyword>
<reference evidence="3 4" key="1">
    <citation type="submission" date="2017-07" db="EMBL/GenBank/DDBJ databases">
        <authorList>
            <person name="Talla V."/>
            <person name="Backstrom N."/>
        </authorList>
    </citation>
    <scope>NUCLEOTIDE SEQUENCE [LARGE SCALE GENOMIC DNA]</scope>
</reference>
<gene>
    <name evidence="3" type="ORF">LSINAPIS_LOCUS10414</name>
</gene>
<name>A0A5E4QPE8_9NEOP</name>
<dbReference type="AlphaFoldDB" id="A0A5E4QPE8"/>
<organism evidence="3 4">
    <name type="scientific">Leptidea sinapis</name>
    <dbReference type="NCBI Taxonomy" id="189913"/>
    <lineage>
        <taxon>Eukaryota</taxon>
        <taxon>Metazoa</taxon>
        <taxon>Ecdysozoa</taxon>
        <taxon>Arthropoda</taxon>
        <taxon>Hexapoda</taxon>
        <taxon>Insecta</taxon>
        <taxon>Pterygota</taxon>
        <taxon>Neoptera</taxon>
        <taxon>Endopterygota</taxon>
        <taxon>Lepidoptera</taxon>
        <taxon>Glossata</taxon>
        <taxon>Ditrysia</taxon>
        <taxon>Papilionoidea</taxon>
        <taxon>Pieridae</taxon>
        <taxon>Dismorphiinae</taxon>
        <taxon>Leptidea</taxon>
    </lineage>
</organism>
<feature type="compositionally biased region" description="Low complexity" evidence="1">
    <location>
        <begin position="36"/>
        <end position="74"/>
    </location>
</feature>